<dbReference type="Proteomes" id="UP001642484">
    <property type="component" value="Unassembled WGS sequence"/>
</dbReference>
<keyword evidence="3" id="KW-1185">Reference proteome</keyword>
<accession>A0ABP0K225</accession>
<gene>
    <name evidence="2" type="ORF">CCMP2556_LOCUS14188</name>
</gene>
<evidence type="ECO:0000313" key="2">
    <source>
        <dbReference type="EMBL" id="CAK9020804.1"/>
    </source>
</evidence>
<evidence type="ECO:0000313" key="3">
    <source>
        <dbReference type="Proteomes" id="UP001642484"/>
    </source>
</evidence>
<dbReference type="EMBL" id="CAXAMN010007213">
    <property type="protein sequence ID" value="CAK9020804.1"/>
    <property type="molecule type" value="Genomic_DNA"/>
</dbReference>
<protein>
    <submittedName>
        <fullName evidence="2">Uncharacterized protein</fullName>
    </submittedName>
</protein>
<proteinExistence type="predicted"/>
<name>A0ABP0K225_9DINO</name>
<comment type="caution">
    <text evidence="2">The sequence shown here is derived from an EMBL/GenBank/DDBJ whole genome shotgun (WGS) entry which is preliminary data.</text>
</comment>
<feature type="region of interest" description="Disordered" evidence="1">
    <location>
        <begin position="527"/>
        <end position="546"/>
    </location>
</feature>
<sequence length="604" mass="67888">MSRDPNSKKSHIWTELLRVTPEKQCVFVQRVLFLHDLASRRGARSASSRLNIQEWGIECERMIFLSSMVLHMSVVTDDHGGRIFSDEVVRSIVLRCVEGDYNSEAEDYLTCMDPHFKIEDTSMWKEHAPKPTETVATKVAAADSEVDNLTKESRKAQFDADCIALARDCAQIGQLVKEVNKCDQTARTERVLHLRHQNTIGAGLVSEYMATNMALGSGSVKDQQSLMDRFLSRFPDTPTIIYADLMKCGRCSNQELNEFSELLSAGLAKRPHASVAIVVAPWLCSEKVCNGYRGELRRWEDKFDARGLYSESMAVRATRAECPWQAEASYIVPVASKDAIPHASEGHRSLSDVQESAQFLVQDVMVRSLLESVLARAQIPESTNTIALVNLTPYDGMVERATRKWKEISVDSPFHFKTLSLTKNLGICEFVEKEWKSGSPTFGKCRPYEPRPPPTPANQKIDLANFPVRLVKIEYDLAPGKKGWQQYKVSIPPAVRGRYVDDIVYRNEWAELLKDFDKQFGVAAGPEEALVPAPSEPESEPLPPWTEPESLDQLLDAYIVEAKMAGRIGGTSLYLMPVKRRDGSVTEIIDGQKWKLFLAPRLIC</sequence>
<organism evidence="2 3">
    <name type="scientific">Durusdinium trenchii</name>
    <dbReference type="NCBI Taxonomy" id="1381693"/>
    <lineage>
        <taxon>Eukaryota</taxon>
        <taxon>Sar</taxon>
        <taxon>Alveolata</taxon>
        <taxon>Dinophyceae</taxon>
        <taxon>Suessiales</taxon>
        <taxon>Symbiodiniaceae</taxon>
        <taxon>Durusdinium</taxon>
    </lineage>
</organism>
<reference evidence="2 3" key="1">
    <citation type="submission" date="2024-02" db="EMBL/GenBank/DDBJ databases">
        <authorList>
            <person name="Chen Y."/>
            <person name="Shah S."/>
            <person name="Dougan E. K."/>
            <person name="Thang M."/>
            <person name="Chan C."/>
        </authorList>
    </citation>
    <scope>NUCLEOTIDE SEQUENCE [LARGE SCALE GENOMIC DNA]</scope>
</reference>
<evidence type="ECO:0000256" key="1">
    <source>
        <dbReference type="SAM" id="MobiDB-lite"/>
    </source>
</evidence>